<feature type="compositionally biased region" description="Polar residues" evidence="1">
    <location>
        <begin position="104"/>
        <end position="121"/>
    </location>
</feature>
<proteinExistence type="predicted"/>
<keyword evidence="3" id="KW-1185">Reference proteome</keyword>
<comment type="caution">
    <text evidence="2">The sequence shown here is derived from an EMBL/GenBank/DDBJ whole genome shotgun (WGS) entry which is preliminary data.</text>
</comment>
<evidence type="ECO:0000256" key="1">
    <source>
        <dbReference type="SAM" id="MobiDB-lite"/>
    </source>
</evidence>
<sequence>MVVVLKKRHSLHGKNLLPLIMRFKEADIEDIEVDSLARLKEEHRLERYTIEELEGEFYSLCGEKVEDFYQLAGKSRSKESAMVLLNMAIHLANEIGAPRGTPLQPLTPNSATTSNRKSATVTAAAGSPDQQQPVVNMTKKDSQPEDRISAVEKAIQDLKKDKGSQVEEALRQINVLAGRPKLTSPAVIIAAVESLVDVATRTSDKNLEYY</sequence>
<gene>
    <name evidence="2" type="ORF">FSP39_017076</name>
</gene>
<protein>
    <submittedName>
        <fullName evidence="2">Uncharacterized protein</fullName>
    </submittedName>
</protein>
<feature type="region of interest" description="Disordered" evidence="1">
    <location>
        <begin position="97"/>
        <end position="146"/>
    </location>
</feature>
<dbReference type="Proteomes" id="UP001186944">
    <property type="component" value="Unassembled WGS sequence"/>
</dbReference>
<organism evidence="2 3">
    <name type="scientific">Pinctada imbricata</name>
    <name type="common">Atlantic pearl-oyster</name>
    <name type="synonym">Pinctada martensii</name>
    <dbReference type="NCBI Taxonomy" id="66713"/>
    <lineage>
        <taxon>Eukaryota</taxon>
        <taxon>Metazoa</taxon>
        <taxon>Spiralia</taxon>
        <taxon>Lophotrochozoa</taxon>
        <taxon>Mollusca</taxon>
        <taxon>Bivalvia</taxon>
        <taxon>Autobranchia</taxon>
        <taxon>Pteriomorphia</taxon>
        <taxon>Pterioida</taxon>
        <taxon>Pterioidea</taxon>
        <taxon>Pteriidae</taxon>
        <taxon>Pinctada</taxon>
    </lineage>
</organism>
<accession>A0AA89CA51</accession>
<name>A0AA89CA51_PINIB</name>
<evidence type="ECO:0000313" key="3">
    <source>
        <dbReference type="Proteomes" id="UP001186944"/>
    </source>
</evidence>
<evidence type="ECO:0000313" key="2">
    <source>
        <dbReference type="EMBL" id="KAK3107550.1"/>
    </source>
</evidence>
<dbReference type="AlphaFoldDB" id="A0AA89CA51"/>
<dbReference type="EMBL" id="VSWD01000002">
    <property type="protein sequence ID" value="KAK3107550.1"/>
    <property type="molecule type" value="Genomic_DNA"/>
</dbReference>
<reference evidence="2" key="1">
    <citation type="submission" date="2019-08" db="EMBL/GenBank/DDBJ databases">
        <title>The improved chromosome-level genome for the pearl oyster Pinctada fucata martensii using PacBio sequencing and Hi-C.</title>
        <authorList>
            <person name="Zheng Z."/>
        </authorList>
    </citation>
    <scope>NUCLEOTIDE SEQUENCE</scope>
    <source>
        <strain evidence="2">ZZ-2019</strain>
        <tissue evidence="2">Adductor muscle</tissue>
    </source>
</reference>